<sequence>MRLTGLQPLYRSMRAQNMGRAKFRYQHNHLTFECLFFADLEPFELVLGCLGEGFTIFVEVHQGFAIRTFIEPPEAFFALRRALFQQAGNDHRLNPAEFFAEFNRHIPDHTTPAHTPSADDVVRYYPHIEHADKRYFCGWLDNNKQGNRVSPENLAKTRRLQGQRAHDFSLRRNQSTRWTHKREDAVAFFVPPE</sequence>
<accession>A0ABV3QEX8</accession>
<dbReference type="Pfam" id="PF19503">
    <property type="entry name" value="DUF6037"/>
    <property type="match status" value="1"/>
</dbReference>
<dbReference type="RefSeq" id="WP_367854402.1">
    <property type="nucleotide sequence ID" value="NZ_JBFOHK010000002.1"/>
</dbReference>
<evidence type="ECO:0000313" key="1">
    <source>
        <dbReference type="EMBL" id="MEW9572355.1"/>
    </source>
</evidence>
<gene>
    <name evidence="1" type="ORF">ABQJ54_11395</name>
</gene>
<evidence type="ECO:0000313" key="2">
    <source>
        <dbReference type="Proteomes" id="UP001556220"/>
    </source>
</evidence>
<dbReference type="InterPro" id="IPR046100">
    <property type="entry name" value="DUF6037"/>
</dbReference>
<protein>
    <submittedName>
        <fullName evidence="1">DUF6037 family protein</fullName>
    </submittedName>
</protein>
<keyword evidence="2" id="KW-1185">Reference proteome</keyword>
<name>A0ABV3QEX8_9GAMM</name>
<dbReference type="Proteomes" id="UP001556220">
    <property type="component" value="Unassembled WGS sequence"/>
</dbReference>
<organism evidence="1 2">
    <name type="scientific">Rhodanobacter lycopersici</name>
    <dbReference type="NCBI Taxonomy" id="3162487"/>
    <lineage>
        <taxon>Bacteria</taxon>
        <taxon>Pseudomonadati</taxon>
        <taxon>Pseudomonadota</taxon>
        <taxon>Gammaproteobacteria</taxon>
        <taxon>Lysobacterales</taxon>
        <taxon>Rhodanobacteraceae</taxon>
        <taxon>Rhodanobacter</taxon>
    </lineage>
</organism>
<dbReference type="EMBL" id="JBFOHK010000002">
    <property type="protein sequence ID" value="MEW9572355.1"/>
    <property type="molecule type" value="Genomic_DNA"/>
</dbReference>
<reference evidence="1 2" key="1">
    <citation type="submission" date="2024-06" db="EMBL/GenBank/DDBJ databases">
        <authorList>
            <person name="Woo H."/>
        </authorList>
    </citation>
    <scope>NUCLEOTIDE SEQUENCE [LARGE SCALE GENOMIC DNA]</scope>
    <source>
        <strain evidence="1 2">Si-c</strain>
    </source>
</reference>
<comment type="caution">
    <text evidence="1">The sequence shown here is derived from an EMBL/GenBank/DDBJ whole genome shotgun (WGS) entry which is preliminary data.</text>
</comment>
<proteinExistence type="predicted"/>